<keyword evidence="4" id="KW-1185">Reference proteome</keyword>
<dbReference type="AlphaFoldDB" id="A0A8J4QK24"/>
<dbReference type="Gene3D" id="4.10.60.10">
    <property type="entry name" value="Zinc finger, CCHC-type"/>
    <property type="match status" value="1"/>
</dbReference>
<organism evidence="3 4">
    <name type="scientific">Castanea mollissima</name>
    <name type="common">Chinese chestnut</name>
    <dbReference type="NCBI Taxonomy" id="60419"/>
    <lineage>
        <taxon>Eukaryota</taxon>
        <taxon>Viridiplantae</taxon>
        <taxon>Streptophyta</taxon>
        <taxon>Embryophyta</taxon>
        <taxon>Tracheophyta</taxon>
        <taxon>Spermatophyta</taxon>
        <taxon>Magnoliopsida</taxon>
        <taxon>eudicotyledons</taxon>
        <taxon>Gunneridae</taxon>
        <taxon>Pentapetalae</taxon>
        <taxon>rosids</taxon>
        <taxon>fabids</taxon>
        <taxon>Fagales</taxon>
        <taxon>Fagaceae</taxon>
        <taxon>Castanea</taxon>
    </lineage>
</organism>
<feature type="compositionally biased region" description="Polar residues" evidence="1">
    <location>
        <begin position="222"/>
        <end position="244"/>
    </location>
</feature>
<evidence type="ECO:0000313" key="4">
    <source>
        <dbReference type="Proteomes" id="UP000737018"/>
    </source>
</evidence>
<evidence type="ECO:0000259" key="2">
    <source>
        <dbReference type="SMART" id="SM00343"/>
    </source>
</evidence>
<dbReference type="InterPro" id="IPR001878">
    <property type="entry name" value="Znf_CCHC"/>
</dbReference>
<dbReference type="EMBL" id="JRKL02004571">
    <property type="protein sequence ID" value="KAF3952278.1"/>
    <property type="molecule type" value="Genomic_DNA"/>
</dbReference>
<comment type="caution">
    <text evidence="3">The sequence shown here is derived from an EMBL/GenBank/DDBJ whole genome shotgun (WGS) entry which is preliminary data.</text>
</comment>
<accession>A0A8J4QK24</accession>
<feature type="region of interest" description="Disordered" evidence="1">
    <location>
        <begin position="167"/>
        <end position="192"/>
    </location>
</feature>
<proteinExistence type="predicted"/>
<dbReference type="OrthoDB" id="1927586at2759"/>
<reference evidence="3" key="1">
    <citation type="submission" date="2020-03" db="EMBL/GenBank/DDBJ databases">
        <title>Castanea mollissima Vanexum genome sequencing.</title>
        <authorList>
            <person name="Staton M."/>
        </authorList>
    </citation>
    <scope>NUCLEOTIDE SEQUENCE</scope>
    <source>
        <tissue evidence="3">Leaf</tissue>
    </source>
</reference>
<protein>
    <recommendedName>
        <fullName evidence="2">CCHC-type domain-containing protein</fullName>
    </recommendedName>
</protein>
<feature type="domain" description="CCHC-type" evidence="2">
    <location>
        <begin position="199"/>
        <end position="215"/>
    </location>
</feature>
<dbReference type="InterPro" id="IPR036875">
    <property type="entry name" value="Znf_CCHC_sf"/>
</dbReference>
<dbReference type="Proteomes" id="UP000737018">
    <property type="component" value="Unassembled WGS sequence"/>
</dbReference>
<sequence length="244" mass="27818">MSANNKEPETVSLCDMVDDLVHDESEINEDQNNVDLSLDDSNQPFACNRHSEPHLDMKSLVHFLPSHYILERWTINAKKHIVHDISSDVVQVEPQVSSTMMRNSLMLQFLEVAEVGSQSEKQYKHLGQTLRKVHEELLAMQDVQDVDDLGSPDNTILNSQVLSNLPMTLRDPPHVPSKGRPKALRQKHPKEKQLMKKRKCSICKETGHVRTNCPTHKHSRDVANTSLTPHSESMHQQQSQTEVM</sequence>
<dbReference type="SMART" id="SM00343">
    <property type="entry name" value="ZnF_C2HC"/>
    <property type="match status" value="1"/>
</dbReference>
<dbReference type="SUPFAM" id="SSF57756">
    <property type="entry name" value="Retrovirus zinc finger-like domains"/>
    <property type="match status" value="1"/>
</dbReference>
<feature type="compositionally biased region" description="Basic residues" evidence="1">
    <location>
        <begin position="177"/>
        <end position="192"/>
    </location>
</feature>
<feature type="region of interest" description="Disordered" evidence="1">
    <location>
        <begin position="214"/>
        <end position="244"/>
    </location>
</feature>
<name>A0A8J4QK24_9ROSI</name>
<evidence type="ECO:0000313" key="3">
    <source>
        <dbReference type="EMBL" id="KAF3952278.1"/>
    </source>
</evidence>
<gene>
    <name evidence="3" type="ORF">CMV_022150</name>
</gene>
<evidence type="ECO:0000256" key="1">
    <source>
        <dbReference type="SAM" id="MobiDB-lite"/>
    </source>
</evidence>
<dbReference type="GO" id="GO:0003676">
    <property type="term" value="F:nucleic acid binding"/>
    <property type="evidence" value="ECO:0007669"/>
    <property type="project" value="InterPro"/>
</dbReference>
<dbReference type="GO" id="GO:0008270">
    <property type="term" value="F:zinc ion binding"/>
    <property type="evidence" value="ECO:0007669"/>
    <property type="project" value="InterPro"/>
</dbReference>